<dbReference type="AlphaFoldDB" id="A0A392TP80"/>
<sequence length="35" mass="3737">MLLPVTKLGADLPRQVQWAVAQPPFLKIPAPGLVA</sequence>
<protein>
    <submittedName>
        <fullName evidence="1">Uncharacterized protein</fullName>
    </submittedName>
</protein>
<proteinExistence type="predicted"/>
<reference evidence="1 2" key="1">
    <citation type="journal article" date="2018" name="Front. Plant Sci.">
        <title>Red Clover (Trifolium pratense) and Zigzag Clover (T. medium) - A Picture of Genomic Similarities and Differences.</title>
        <authorList>
            <person name="Dluhosova J."/>
            <person name="Istvanek J."/>
            <person name="Nedelnik J."/>
            <person name="Repkova J."/>
        </authorList>
    </citation>
    <scope>NUCLEOTIDE SEQUENCE [LARGE SCALE GENOMIC DNA]</scope>
    <source>
        <strain evidence="2">cv. 10/8</strain>
        <tissue evidence="1">Leaf</tissue>
    </source>
</reference>
<dbReference type="EMBL" id="LXQA010625463">
    <property type="protein sequence ID" value="MCI62792.1"/>
    <property type="molecule type" value="Genomic_DNA"/>
</dbReference>
<evidence type="ECO:0000313" key="2">
    <source>
        <dbReference type="Proteomes" id="UP000265520"/>
    </source>
</evidence>
<dbReference type="Proteomes" id="UP000265520">
    <property type="component" value="Unassembled WGS sequence"/>
</dbReference>
<name>A0A392TP80_9FABA</name>
<feature type="non-terminal residue" evidence="1">
    <location>
        <position position="35"/>
    </location>
</feature>
<accession>A0A392TP80</accession>
<comment type="caution">
    <text evidence="1">The sequence shown here is derived from an EMBL/GenBank/DDBJ whole genome shotgun (WGS) entry which is preliminary data.</text>
</comment>
<keyword evidence="2" id="KW-1185">Reference proteome</keyword>
<evidence type="ECO:0000313" key="1">
    <source>
        <dbReference type="EMBL" id="MCI62792.1"/>
    </source>
</evidence>
<organism evidence="1 2">
    <name type="scientific">Trifolium medium</name>
    <dbReference type="NCBI Taxonomy" id="97028"/>
    <lineage>
        <taxon>Eukaryota</taxon>
        <taxon>Viridiplantae</taxon>
        <taxon>Streptophyta</taxon>
        <taxon>Embryophyta</taxon>
        <taxon>Tracheophyta</taxon>
        <taxon>Spermatophyta</taxon>
        <taxon>Magnoliopsida</taxon>
        <taxon>eudicotyledons</taxon>
        <taxon>Gunneridae</taxon>
        <taxon>Pentapetalae</taxon>
        <taxon>rosids</taxon>
        <taxon>fabids</taxon>
        <taxon>Fabales</taxon>
        <taxon>Fabaceae</taxon>
        <taxon>Papilionoideae</taxon>
        <taxon>50 kb inversion clade</taxon>
        <taxon>NPAAA clade</taxon>
        <taxon>Hologalegina</taxon>
        <taxon>IRL clade</taxon>
        <taxon>Trifolieae</taxon>
        <taxon>Trifolium</taxon>
    </lineage>
</organism>